<evidence type="ECO:0000313" key="1">
    <source>
        <dbReference type="Proteomes" id="UP000887565"/>
    </source>
</evidence>
<name>A0A915HE86_ROMCU</name>
<dbReference type="Proteomes" id="UP000887565">
    <property type="component" value="Unplaced"/>
</dbReference>
<accession>A0A915HE86</accession>
<reference evidence="2" key="1">
    <citation type="submission" date="2022-11" db="UniProtKB">
        <authorList>
            <consortium name="WormBaseParasite"/>
        </authorList>
    </citation>
    <scope>IDENTIFICATION</scope>
</reference>
<dbReference type="WBParaSite" id="nRc.2.0.1.t00367-RA">
    <property type="protein sequence ID" value="nRc.2.0.1.t00367-RA"/>
    <property type="gene ID" value="nRc.2.0.1.g00367"/>
</dbReference>
<sequence length="80" mass="9422">MNRTSGAARYRAVKHDGALRLAPKQIYTVVLHLLFLHFCNFLYQKPAARSSRIAQTADEIRYHSDAFLYFSYFDEPYYIL</sequence>
<dbReference type="AlphaFoldDB" id="A0A915HE86"/>
<proteinExistence type="predicted"/>
<evidence type="ECO:0000313" key="2">
    <source>
        <dbReference type="WBParaSite" id="nRc.2.0.1.t00367-RA"/>
    </source>
</evidence>
<organism evidence="1 2">
    <name type="scientific">Romanomermis culicivorax</name>
    <name type="common">Nematode worm</name>
    <dbReference type="NCBI Taxonomy" id="13658"/>
    <lineage>
        <taxon>Eukaryota</taxon>
        <taxon>Metazoa</taxon>
        <taxon>Ecdysozoa</taxon>
        <taxon>Nematoda</taxon>
        <taxon>Enoplea</taxon>
        <taxon>Dorylaimia</taxon>
        <taxon>Mermithida</taxon>
        <taxon>Mermithoidea</taxon>
        <taxon>Mermithidae</taxon>
        <taxon>Romanomermis</taxon>
    </lineage>
</organism>
<protein>
    <submittedName>
        <fullName evidence="2">Uncharacterized protein</fullName>
    </submittedName>
</protein>
<keyword evidence="1" id="KW-1185">Reference proteome</keyword>